<organism evidence="2 3">
    <name type="scientific">Forsythia ovata</name>
    <dbReference type="NCBI Taxonomy" id="205694"/>
    <lineage>
        <taxon>Eukaryota</taxon>
        <taxon>Viridiplantae</taxon>
        <taxon>Streptophyta</taxon>
        <taxon>Embryophyta</taxon>
        <taxon>Tracheophyta</taxon>
        <taxon>Spermatophyta</taxon>
        <taxon>Magnoliopsida</taxon>
        <taxon>eudicotyledons</taxon>
        <taxon>Gunneridae</taxon>
        <taxon>Pentapetalae</taxon>
        <taxon>asterids</taxon>
        <taxon>lamiids</taxon>
        <taxon>Lamiales</taxon>
        <taxon>Oleaceae</taxon>
        <taxon>Forsythieae</taxon>
        <taxon>Forsythia</taxon>
    </lineage>
</organism>
<gene>
    <name evidence="2" type="ORF">Fot_42265</name>
</gene>
<dbReference type="EMBL" id="JBFOLJ010000012">
    <property type="protein sequence ID" value="KAL2488973.1"/>
    <property type="molecule type" value="Genomic_DNA"/>
</dbReference>
<dbReference type="Proteomes" id="UP001604277">
    <property type="component" value="Unassembled WGS sequence"/>
</dbReference>
<reference evidence="3" key="1">
    <citation type="submission" date="2024-07" db="EMBL/GenBank/DDBJ databases">
        <title>Two chromosome-level genome assemblies of Korean endemic species Abeliophyllum distichum and Forsythia ovata (Oleaceae).</title>
        <authorList>
            <person name="Jang H."/>
        </authorList>
    </citation>
    <scope>NUCLEOTIDE SEQUENCE [LARGE SCALE GENOMIC DNA]</scope>
</reference>
<evidence type="ECO:0000313" key="3">
    <source>
        <dbReference type="Proteomes" id="UP001604277"/>
    </source>
</evidence>
<comment type="caution">
    <text evidence="2">The sequence shown here is derived from an EMBL/GenBank/DDBJ whole genome shotgun (WGS) entry which is preliminary data.</text>
</comment>
<feature type="transmembrane region" description="Helical" evidence="1">
    <location>
        <begin position="31"/>
        <end position="53"/>
    </location>
</feature>
<name>A0ABD1RKP2_9LAMI</name>
<keyword evidence="1" id="KW-0472">Membrane</keyword>
<sequence>MIGEGACAIKVVGAWWTIGCARRACFHFIKCLGFCFPPFAIPCPFSFILFLMLRVSRTLLSIPMITKKVQRASGGCRESNCSSKVAFAGCAGLADWYTITTCAKLCYQGVRIRTVSKTSIEALESI</sequence>
<keyword evidence="1" id="KW-1133">Transmembrane helix</keyword>
<protein>
    <submittedName>
        <fullName evidence="2">Uncharacterized protein</fullName>
    </submittedName>
</protein>
<keyword evidence="3" id="KW-1185">Reference proteome</keyword>
<evidence type="ECO:0000256" key="1">
    <source>
        <dbReference type="SAM" id="Phobius"/>
    </source>
</evidence>
<accession>A0ABD1RKP2</accession>
<proteinExistence type="predicted"/>
<evidence type="ECO:0000313" key="2">
    <source>
        <dbReference type="EMBL" id="KAL2488973.1"/>
    </source>
</evidence>
<keyword evidence="1" id="KW-0812">Transmembrane</keyword>
<dbReference type="AlphaFoldDB" id="A0ABD1RKP2"/>